<feature type="compositionally biased region" description="Low complexity" evidence="1">
    <location>
        <begin position="31"/>
        <end position="42"/>
    </location>
</feature>
<keyword evidence="2" id="KW-0418">Kinase</keyword>
<dbReference type="EMBL" id="CADCTH010000582">
    <property type="protein sequence ID" value="CAA9292975.1"/>
    <property type="molecule type" value="Genomic_DNA"/>
</dbReference>
<feature type="compositionally biased region" description="Basic and acidic residues" evidence="1">
    <location>
        <begin position="479"/>
        <end position="493"/>
    </location>
</feature>
<feature type="compositionally biased region" description="Basic residues" evidence="1">
    <location>
        <begin position="266"/>
        <end position="280"/>
    </location>
</feature>
<dbReference type="GO" id="GO:0004370">
    <property type="term" value="F:glycerol kinase activity"/>
    <property type="evidence" value="ECO:0007669"/>
    <property type="project" value="UniProtKB-EC"/>
</dbReference>
<dbReference type="AlphaFoldDB" id="A0A6J4K1K3"/>
<feature type="region of interest" description="Disordered" evidence="1">
    <location>
        <begin position="1"/>
        <end position="500"/>
    </location>
</feature>
<feature type="compositionally biased region" description="Basic and acidic residues" evidence="1">
    <location>
        <begin position="321"/>
        <end position="334"/>
    </location>
</feature>
<protein>
    <submittedName>
        <fullName evidence="2">Glycerol kinase</fullName>
        <ecNumber evidence="2">2.7.1.30</ecNumber>
    </submittedName>
</protein>
<evidence type="ECO:0000313" key="2">
    <source>
        <dbReference type="EMBL" id="CAA9292975.1"/>
    </source>
</evidence>
<feature type="compositionally biased region" description="Basic and acidic residues" evidence="1">
    <location>
        <begin position="10"/>
        <end position="20"/>
    </location>
</feature>
<evidence type="ECO:0000256" key="1">
    <source>
        <dbReference type="SAM" id="MobiDB-lite"/>
    </source>
</evidence>
<feature type="compositionally biased region" description="Basic residues" evidence="1">
    <location>
        <begin position="439"/>
        <end position="456"/>
    </location>
</feature>
<feature type="compositionally biased region" description="Low complexity" evidence="1">
    <location>
        <begin position="215"/>
        <end position="225"/>
    </location>
</feature>
<feature type="non-terminal residue" evidence="2">
    <location>
        <position position="1"/>
    </location>
</feature>
<name>A0A6J4K1K3_9PSEU</name>
<sequence length="500" mass="56673">DPVRRRHRPGHDLHPVHDLRPLGTGRRGRPARAPADLPAGRVGRARRRRDLGQHPPGLRRRPGPGRPRRVPDRGRRHHQPARDHGRLGPGHRRADPPRHRLAGHPDPGDLRRARRPRRRGRALPLADGPAAGHLLRGAEGALDPRQRRGRPRAGGARRAGLRDDGHLGAVERDRRRRGRAALHRPDQRLAHPADEHRHPRVGPPALRGDRRPDGDPAGDPVVVGAVRHHPGPRHLQRRPRVRHPRRPAGRDVRPGLPGGRRGQEHLRHRQLRAAQHRHREGRVEERPAHHGRLQDRRRPADLLPRGLDRRHRLAGAVGARQPRDHLVGPRDRGARQVGRRQRRRLLRPRVLRPVRPALAFRRPRRDRRPDPLRQQGPPGACGARGDGVPDARGHRRHERRLGRAADHAKGRRRHGRQRGPHAVPGRPARRGGHPPGGRRDHRPRRRLRRRPRRRVLGLRAGHPRQLGPGQGLDAADGPEPARRDLRPVEEGGHAHVRLGL</sequence>
<gene>
    <name evidence="2" type="ORF">AVDCRST_MAG54-4606</name>
</gene>
<feature type="compositionally biased region" description="Basic residues" evidence="1">
    <location>
        <begin position="409"/>
        <end position="419"/>
    </location>
</feature>
<organism evidence="2">
    <name type="scientific">uncultured Actinomycetospora sp</name>
    <dbReference type="NCBI Taxonomy" id="1135996"/>
    <lineage>
        <taxon>Bacteria</taxon>
        <taxon>Bacillati</taxon>
        <taxon>Actinomycetota</taxon>
        <taxon>Actinomycetes</taxon>
        <taxon>Pseudonocardiales</taxon>
        <taxon>Pseudonocardiaceae</taxon>
        <taxon>Actinomycetospora</taxon>
        <taxon>environmental samples</taxon>
    </lineage>
</organism>
<reference evidence="2" key="1">
    <citation type="submission" date="2020-02" db="EMBL/GenBank/DDBJ databases">
        <authorList>
            <person name="Meier V. D."/>
        </authorList>
    </citation>
    <scope>NUCLEOTIDE SEQUENCE</scope>
    <source>
        <strain evidence="2">AVDCRST_MAG54</strain>
    </source>
</reference>
<feature type="compositionally biased region" description="Basic residues" evidence="1">
    <location>
        <begin position="337"/>
        <end position="352"/>
    </location>
</feature>
<feature type="non-terminal residue" evidence="2">
    <location>
        <position position="500"/>
    </location>
</feature>
<feature type="compositionally biased region" description="Basic residues" evidence="1">
    <location>
        <begin position="226"/>
        <end position="247"/>
    </location>
</feature>
<keyword evidence="2" id="KW-0808">Transferase</keyword>
<feature type="compositionally biased region" description="Basic and acidic residues" evidence="1">
    <location>
        <begin position="281"/>
        <end position="300"/>
    </location>
</feature>
<feature type="compositionally biased region" description="Basic and acidic residues" evidence="1">
    <location>
        <begin position="183"/>
        <end position="197"/>
    </location>
</feature>
<feature type="compositionally biased region" description="Basic and acidic residues" evidence="1">
    <location>
        <begin position="80"/>
        <end position="98"/>
    </location>
</feature>
<feature type="compositionally biased region" description="Basic residues" evidence="1">
    <location>
        <begin position="57"/>
        <end position="79"/>
    </location>
</feature>
<feature type="compositionally biased region" description="Basic and acidic residues" evidence="1">
    <location>
        <begin position="160"/>
        <end position="173"/>
    </location>
</feature>
<feature type="compositionally biased region" description="Basic residues" evidence="1">
    <location>
        <begin position="112"/>
        <end position="121"/>
    </location>
</feature>
<dbReference type="EC" id="2.7.1.30" evidence="2"/>
<accession>A0A6J4K1K3</accession>
<proteinExistence type="predicted"/>